<evidence type="ECO:0000313" key="1">
    <source>
        <dbReference type="EMBL" id="KAI5666884.1"/>
    </source>
</evidence>
<dbReference type="Proteomes" id="UP001060085">
    <property type="component" value="Linkage Group LG04"/>
</dbReference>
<sequence length="152" mass="16911">MKKKYVFCYYKNYDLELEKSLQVPATQIGDLTMYIASRGLVFKGKTLTFFNTVLSASYSLSCFRVCTRHHAIVSVSLGLSLPNKWLTAVCNSSSLVSLLSSNSYSLDTEYSSSESSSSLLIIVYNIDDSSKTICATVVICCIMFIVFFVMCT</sequence>
<dbReference type="EMBL" id="CM044704">
    <property type="protein sequence ID" value="KAI5666884.1"/>
    <property type="molecule type" value="Genomic_DNA"/>
</dbReference>
<accession>A0ACC0B2M4</accession>
<proteinExistence type="predicted"/>
<reference evidence="2" key="1">
    <citation type="journal article" date="2023" name="Nat. Plants">
        <title>Single-cell RNA sequencing provides a high-resolution roadmap for understanding the multicellular compartmentation of specialized metabolism.</title>
        <authorList>
            <person name="Sun S."/>
            <person name="Shen X."/>
            <person name="Li Y."/>
            <person name="Li Y."/>
            <person name="Wang S."/>
            <person name="Li R."/>
            <person name="Zhang H."/>
            <person name="Shen G."/>
            <person name="Guo B."/>
            <person name="Wei J."/>
            <person name="Xu J."/>
            <person name="St-Pierre B."/>
            <person name="Chen S."/>
            <person name="Sun C."/>
        </authorList>
    </citation>
    <scope>NUCLEOTIDE SEQUENCE [LARGE SCALE GENOMIC DNA]</scope>
</reference>
<protein>
    <submittedName>
        <fullName evidence="1">Uncharacterized protein</fullName>
    </submittedName>
</protein>
<comment type="caution">
    <text evidence="1">The sequence shown here is derived from an EMBL/GenBank/DDBJ whole genome shotgun (WGS) entry which is preliminary data.</text>
</comment>
<gene>
    <name evidence="1" type="ORF">M9H77_16737</name>
</gene>
<organism evidence="1 2">
    <name type="scientific">Catharanthus roseus</name>
    <name type="common">Madagascar periwinkle</name>
    <name type="synonym">Vinca rosea</name>
    <dbReference type="NCBI Taxonomy" id="4058"/>
    <lineage>
        <taxon>Eukaryota</taxon>
        <taxon>Viridiplantae</taxon>
        <taxon>Streptophyta</taxon>
        <taxon>Embryophyta</taxon>
        <taxon>Tracheophyta</taxon>
        <taxon>Spermatophyta</taxon>
        <taxon>Magnoliopsida</taxon>
        <taxon>eudicotyledons</taxon>
        <taxon>Gunneridae</taxon>
        <taxon>Pentapetalae</taxon>
        <taxon>asterids</taxon>
        <taxon>lamiids</taxon>
        <taxon>Gentianales</taxon>
        <taxon>Apocynaceae</taxon>
        <taxon>Rauvolfioideae</taxon>
        <taxon>Vinceae</taxon>
        <taxon>Catharanthinae</taxon>
        <taxon>Catharanthus</taxon>
    </lineage>
</organism>
<keyword evidence="2" id="KW-1185">Reference proteome</keyword>
<evidence type="ECO:0000313" key="2">
    <source>
        <dbReference type="Proteomes" id="UP001060085"/>
    </source>
</evidence>
<name>A0ACC0B2M4_CATRO</name>